<dbReference type="AlphaFoldDB" id="A6IEW1"/>
<accession>A6IEW1</accession>
<keyword evidence="1" id="KW-0472">Membrane</keyword>
<protein>
    <submittedName>
        <fullName evidence="2">RCG28363</fullName>
    </submittedName>
</protein>
<feature type="transmembrane region" description="Helical" evidence="1">
    <location>
        <begin position="42"/>
        <end position="62"/>
    </location>
</feature>
<evidence type="ECO:0000313" key="3">
    <source>
        <dbReference type="Proteomes" id="UP000234681"/>
    </source>
</evidence>
<proteinExistence type="predicted"/>
<sequence length="66" mass="7919">MHPHALPLRRFRWFHYQHQSIQRSCLTRLFLHRMAGLIHLRWILVSFHSSNFIIIIIIIIIASCTG</sequence>
<gene>
    <name evidence="2" type="ORF">rCG_28363</name>
</gene>
<organism evidence="2 3">
    <name type="scientific">Rattus norvegicus</name>
    <name type="common">Rat</name>
    <dbReference type="NCBI Taxonomy" id="10116"/>
    <lineage>
        <taxon>Eukaryota</taxon>
        <taxon>Metazoa</taxon>
        <taxon>Chordata</taxon>
        <taxon>Craniata</taxon>
        <taxon>Vertebrata</taxon>
        <taxon>Euteleostomi</taxon>
        <taxon>Mammalia</taxon>
        <taxon>Eutheria</taxon>
        <taxon>Euarchontoglires</taxon>
        <taxon>Glires</taxon>
        <taxon>Rodentia</taxon>
        <taxon>Myomorpha</taxon>
        <taxon>Muroidea</taxon>
        <taxon>Muridae</taxon>
        <taxon>Murinae</taxon>
        <taxon>Rattus</taxon>
    </lineage>
</organism>
<evidence type="ECO:0000313" key="2">
    <source>
        <dbReference type="EMBL" id="EDM15398.1"/>
    </source>
</evidence>
<dbReference type="EMBL" id="CH473959">
    <property type="protein sequence ID" value="EDM15398.1"/>
    <property type="molecule type" value="Genomic_DNA"/>
</dbReference>
<reference evidence="3" key="1">
    <citation type="submission" date="2005-09" db="EMBL/GenBank/DDBJ databases">
        <authorList>
            <person name="Mural R.J."/>
            <person name="Li P.W."/>
            <person name="Adams M.D."/>
            <person name="Amanatides P.G."/>
            <person name="Baden-Tillson H."/>
            <person name="Barnstead M."/>
            <person name="Chin S.H."/>
            <person name="Dew I."/>
            <person name="Evans C.A."/>
            <person name="Ferriera S."/>
            <person name="Flanigan M."/>
            <person name="Fosler C."/>
            <person name="Glodek A."/>
            <person name="Gu Z."/>
            <person name="Holt R.A."/>
            <person name="Jennings D."/>
            <person name="Kraft C.L."/>
            <person name="Lu F."/>
            <person name="Nguyen T."/>
            <person name="Nusskern D.R."/>
            <person name="Pfannkoch C.M."/>
            <person name="Sitter C."/>
            <person name="Sutton G.G."/>
            <person name="Venter J.C."/>
            <person name="Wang Z."/>
            <person name="Woodage T."/>
            <person name="Zheng X.H."/>
            <person name="Zhong F."/>
        </authorList>
    </citation>
    <scope>NUCLEOTIDE SEQUENCE [LARGE SCALE GENOMIC DNA]</scope>
    <source>
        <strain>BN</strain>
        <strain evidence="3">Sprague-Dawley</strain>
    </source>
</reference>
<dbReference type="Proteomes" id="UP000234681">
    <property type="component" value="Chromosome 4"/>
</dbReference>
<evidence type="ECO:0000256" key="1">
    <source>
        <dbReference type="SAM" id="Phobius"/>
    </source>
</evidence>
<keyword evidence="1" id="KW-1133">Transmembrane helix</keyword>
<name>A6IEW1_RAT</name>
<keyword evidence="1" id="KW-0812">Transmembrane</keyword>